<feature type="domain" description="M23ase beta-sheet core" evidence="8">
    <location>
        <begin position="308"/>
        <end position="404"/>
    </location>
</feature>
<dbReference type="Gene3D" id="3.10.450.350">
    <property type="match status" value="1"/>
</dbReference>
<feature type="domain" description="Csd3-like second N-terminal" evidence="9">
    <location>
        <begin position="175"/>
        <end position="295"/>
    </location>
</feature>
<keyword evidence="5" id="KW-0378">Hydrolase</keyword>
<comment type="caution">
    <text evidence="10">The sequence shown here is derived from an EMBL/GenBank/DDBJ whole genome shotgun (WGS) entry which is preliminary data.</text>
</comment>
<evidence type="ECO:0000313" key="11">
    <source>
        <dbReference type="Proteomes" id="UP000014975"/>
    </source>
</evidence>
<evidence type="ECO:0000256" key="1">
    <source>
        <dbReference type="ARBA" id="ARBA00001947"/>
    </source>
</evidence>
<dbReference type="Pfam" id="PF01551">
    <property type="entry name" value="Peptidase_M23"/>
    <property type="match status" value="1"/>
</dbReference>
<dbReference type="InterPro" id="IPR050570">
    <property type="entry name" value="Cell_wall_metabolism_enzyme"/>
</dbReference>
<evidence type="ECO:0000259" key="8">
    <source>
        <dbReference type="Pfam" id="PF01551"/>
    </source>
</evidence>
<name>S7T492_9BACT</name>
<reference evidence="10 11" key="1">
    <citation type="journal article" date="2013" name="Genome Announc.">
        <title>Draft genome sequences for three mercury-methylating, sulfate-reducing bacteria.</title>
        <authorList>
            <person name="Brown S.D."/>
            <person name="Hurt R.A.Jr."/>
            <person name="Gilmour C.C."/>
            <person name="Elias D.A."/>
        </authorList>
    </citation>
    <scope>NUCLEOTIDE SEQUENCE [LARGE SCALE GENOMIC DNA]</scope>
    <source>
        <strain evidence="10 11">DSM 16529</strain>
    </source>
</reference>
<dbReference type="STRING" id="1121439.dsat_1000"/>
<keyword evidence="6" id="KW-0862">Zinc</keyword>
<dbReference type="GO" id="GO:0046872">
    <property type="term" value="F:metal ion binding"/>
    <property type="evidence" value="ECO:0007669"/>
    <property type="project" value="UniProtKB-KW"/>
</dbReference>
<organism evidence="10 11">
    <name type="scientific">Alkalidesulfovibrio alkalitolerans DSM 16529</name>
    <dbReference type="NCBI Taxonomy" id="1121439"/>
    <lineage>
        <taxon>Bacteria</taxon>
        <taxon>Pseudomonadati</taxon>
        <taxon>Thermodesulfobacteriota</taxon>
        <taxon>Desulfovibrionia</taxon>
        <taxon>Desulfovibrionales</taxon>
        <taxon>Desulfovibrionaceae</taxon>
        <taxon>Alkalidesulfovibrio</taxon>
    </lineage>
</organism>
<comment type="subcellular location">
    <subcellularLocation>
        <location evidence="2">Cell envelope</location>
    </subcellularLocation>
</comment>
<evidence type="ECO:0000256" key="5">
    <source>
        <dbReference type="ARBA" id="ARBA00022801"/>
    </source>
</evidence>
<keyword evidence="3" id="KW-0645">Protease</keyword>
<dbReference type="GO" id="GO:0030313">
    <property type="term" value="C:cell envelope"/>
    <property type="evidence" value="ECO:0007669"/>
    <property type="project" value="UniProtKB-SubCell"/>
</dbReference>
<dbReference type="EMBL" id="ATHI01000029">
    <property type="protein sequence ID" value="EPR31411.1"/>
    <property type="molecule type" value="Genomic_DNA"/>
</dbReference>
<evidence type="ECO:0000256" key="3">
    <source>
        <dbReference type="ARBA" id="ARBA00022670"/>
    </source>
</evidence>
<dbReference type="Proteomes" id="UP000014975">
    <property type="component" value="Unassembled WGS sequence"/>
</dbReference>
<evidence type="ECO:0000259" key="9">
    <source>
        <dbReference type="Pfam" id="PF19425"/>
    </source>
</evidence>
<dbReference type="PATRIC" id="fig|1121439.3.peg.2371"/>
<dbReference type="InterPro" id="IPR011055">
    <property type="entry name" value="Dup_hybrid_motif"/>
</dbReference>
<dbReference type="PANTHER" id="PTHR21666:SF288">
    <property type="entry name" value="CELL DIVISION PROTEIN YTFB"/>
    <property type="match status" value="1"/>
</dbReference>
<dbReference type="InterPro" id="IPR016047">
    <property type="entry name" value="M23ase_b-sheet_dom"/>
</dbReference>
<dbReference type="GO" id="GO:0006508">
    <property type="term" value="P:proteolysis"/>
    <property type="evidence" value="ECO:0007669"/>
    <property type="project" value="UniProtKB-KW"/>
</dbReference>
<keyword evidence="11" id="KW-1185">Reference proteome</keyword>
<dbReference type="RefSeq" id="WP_020887697.1">
    <property type="nucleotide sequence ID" value="NZ_ATHI01000029.1"/>
</dbReference>
<comment type="cofactor">
    <cofactor evidence="1">
        <name>Zn(2+)</name>
        <dbReference type="ChEBI" id="CHEBI:29105"/>
    </cofactor>
</comment>
<dbReference type="AlphaFoldDB" id="S7T492"/>
<evidence type="ECO:0000256" key="4">
    <source>
        <dbReference type="ARBA" id="ARBA00022723"/>
    </source>
</evidence>
<dbReference type="Gene3D" id="2.70.70.10">
    <property type="entry name" value="Glucose Permease (Domain IIA)"/>
    <property type="match status" value="1"/>
</dbReference>
<dbReference type="SUPFAM" id="SSF51261">
    <property type="entry name" value="Duplicated hybrid motif"/>
    <property type="match status" value="1"/>
</dbReference>
<evidence type="ECO:0000256" key="6">
    <source>
        <dbReference type="ARBA" id="ARBA00022833"/>
    </source>
</evidence>
<dbReference type="eggNOG" id="COG0739">
    <property type="taxonomic scope" value="Bacteria"/>
</dbReference>
<evidence type="ECO:0000256" key="2">
    <source>
        <dbReference type="ARBA" id="ARBA00004196"/>
    </source>
</evidence>
<dbReference type="PANTHER" id="PTHR21666">
    <property type="entry name" value="PEPTIDASE-RELATED"/>
    <property type="match status" value="1"/>
</dbReference>
<evidence type="ECO:0000256" key="7">
    <source>
        <dbReference type="ARBA" id="ARBA00023049"/>
    </source>
</evidence>
<accession>S7T492</accession>
<evidence type="ECO:0000313" key="10">
    <source>
        <dbReference type="EMBL" id="EPR31411.1"/>
    </source>
</evidence>
<gene>
    <name evidence="10" type="ORF">dsat_1000</name>
</gene>
<keyword evidence="7" id="KW-0482">Metalloprotease</keyword>
<proteinExistence type="predicted"/>
<keyword evidence="4" id="KW-0479">Metal-binding</keyword>
<dbReference type="Pfam" id="PF19425">
    <property type="entry name" value="Csd3_N2"/>
    <property type="match status" value="1"/>
</dbReference>
<dbReference type="GO" id="GO:0004222">
    <property type="term" value="F:metalloendopeptidase activity"/>
    <property type="evidence" value="ECO:0007669"/>
    <property type="project" value="TreeGrafter"/>
</dbReference>
<protein>
    <submittedName>
        <fullName evidence="10">Peptidase M23</fullName>
    </submittedName>
</protein>
<dbReference type="CDD" id="cd12797">
    <property type="entry name" value="M23_peptidase"/>
    <property type="match status" value="1"/>
</dbReference>
<sequence>MMKKRNRYIFAQKARRPVAGRLAFAFFALLLSATLILPTLTEERTAPLMGARSEVENCDASAQADMLAEIDDEIEIADAASAIDVVKGVIKPGETVSNLLGSYFGPADIHALVQKCADVFPLSRINAGREYSIIAENDSFRSFVYDIDAEERLVVELDESGFVVNRVPIEYETTTVTVSGTINDSLFQAVDDSGEGPSLVFAIARIYEWDIDFTRDLRQGDSFSLVVEKRYREGAFAGYGRVLAARFDNQGDSYYAFLFEEAEGRASYFNLEGRSMRKAFLRAPLEFTRISSGFNLRRMHPILNEFRAHPAIDYAAPIGTPVRTVGDGTVTFAAFNGGSGNMVKIQHRNGYETWYLHLNGFARGIRKGARVNQGQVIGYVGTTGLSTGPHLCFRMRLNGQYVNPLNVKTPPADNVSKENMKAFKRVVQQLRPLLDMDEQLQVQAPAPREAPTAL</sequence>
<dbReference type="InterPro" id="IPR045834">
    <property type="entry name" value="Csd3_N2"/>
</dbReference>